<proteinExistence type="predicted"/>
<gene>
    <name evidence="2" type="ORF">CO137_01150</name>
</gene>
<protein>
    <recommendedName>
        <fullName evidence="1">Endonuclease/exonuclease/phosphatase domain-containing protein</fullName>
    </recommendedName>
</protein>
<sequence>MSSFYLNQEISLEIEYTTQKKEKEEKVEKKKKIRVATANLHLFRGPTSKNRISKWIQFGSIVREDNVLLDEYKRRIRAWLSEDQFDIVGLQEVFQSFRFFTTGIRKKVFEGTGFETVIPHGIGARAYFFNYIFENVLLSKLPLAEGKTFKDCNFPLPSTIYWVVRSGFTIMPVIFDGRVILVGNTHLHASSAEKREEQTLYIVKAIKELQVEYGKDVPILFMGDFNTVPKGAKACGFLNGDDDNYENDGTLKFFEELIGLKAYPVGDMQDLYTYPAGVDELQSDIRCRTLDYILYSKHWEVLLYEVMKVYLSDHFPVRAEFRLI</sequence>
<dbReference type="GO" id="GO:0000175">
    <property type="term" value="F:3'-5'-RNA exonuclease activity"/>
    <property type="evidence" value="ECO:0007669"/>
    <property type="project" value="TreeGrafter"/>
</dbReference>
<evidence type="ECO:0000313" key="3">
    <source>
        <dbReference type="Proteomes" id="UP000230843"/>
    </source>
</evidence>
<comment type="caution">
    <text evidence="2">The sequence shown here is derived from an EMBL/GenBank/DDBJ whole genome shotgun (WGS) entry which is preliminary data.</text>
</comment>
<dbReference type="InterPro" id="IPR050410">
    <property type="entry name" value="CCR4/nocturin_mRNA_transcr"/>
</dbReference>
<accession>A0A2M7Z779</accession>
<dbReference type="InterPro" id="IPR036691">
    <property type="entry name" value="Endo/exonu/phosph_ase_sf"/>
</dbReference>
<dbReference type="InterPro" id="IPR005135">
    <property type="entry name" value="Endo/exonuclease/phosphatase"/>
</dbReference>
<dbReference type="PANTHER" id="PTHR12121">
    <property type="entry name" value="CARBON CATABOLITE REPRESSOR PROTEIN 4"/>
    <property type="match status" value="1"/>
</dbReference>
<dbReference type="PANTHER" id="PTHR12121:SF36">
    <property type="entry name" value="ENDONUCLEASE_EXONUCLEASE_PHOSPHATASE DOMAIN-CONTAINING PROTEIN"/>
    <property type="match status" value="1"/>
</dbReference>
<dbReference type="Gene3D" id="3.60.10.10">
    <property type="entry name" value="Endonuclease/exonuclease/phosphatase"/>
    <property type="match status" value="1"/>
</dbReference>
<evidence type="ECO:0000259" key="1">
    <source>
        <dbReference type="Pfam" id="PF03372"/>
    </source>
</evidence>
<dbReference type="Pfam" id="PF03372">
    <property type="entry name" value="Exo_endo_phos"/>
    <property type="match status" value="1"/>
</dbReference>
<reference evidence="3" key="1">
    <citation type="submission" date="2017-09" db="EMBL/GenBank/DDBJ databases">
        <title>Depth-based differentiation of microbial function through sediment-hosted aquifers and enrichment of novel symbionts in the deep terrestrial subsurface.</title>
        <authorList>
            <person name="Probst A.J."/>
            <person name="Ladd B."/>
            <person name="Jarett J.K."/>
            <person name="Geller-Mcgrath D.E."/>
            <person name="Sieber C.M.K."/>
            <person name="Emerson J.B."/>
            <person name="Anantharaman K."/>
            <person name="Thomas B.C."/>
            <person name="Malmstrom R."/>
            <person name="Stieglmeier M."/>
            <person name="Klingl A."/>
            <person name="Woyke T."/>
            <person name="Ryan C.M."/>
            <person name="Banfield J.F."/>
        </authorList>
    </citation>
    <scope>NUCLEOTIDE SEQUENCE [LARGE SCALE GENOMIC DNA]</scope>
</reference>
<organism evidence="2 3">
    <name type="scientific">Candidatus Magasanikbacteria bacterium CG_4_9_14_3_um_filter_32_9</name>
    <dbReference type="NCBI Taxonomy" id="1974644"/>
    <lineage>
        <taxon>Bacteria</taxon>
        <taxon>Candidatus Magasanikiibacteriota</taxon>
    </lineage>
</organism>
<evidence type="ECO:0000313" key="2">
    <source>
        <dbReference type="EMBL" id="PJA90051.1"/>
    </source>
</evidence>
<dbReference type="Proteomes" id="UP000230843">
    <property type="component" value="Unassembled WGS sequence"/>
</dbReference>
<dbReference type="EMBL" id="PFVJ01000027">
    <property type="protein sequence ID" value="PJA90051.1"/>
    <property type="molecule type" value="Genomic_DNA"/>
</dbReference>
<name>A0A2M7Z779_9BACT</name>
<feature type="domain" description="Endonuclease/exonuclease/phosphatase" evidence="1">
    <location>
        <begin position="71"/>
        <end position="314"/>
    </location>
</feature>
<dbReference type="SUPFAM" id="SSF56219">
    <property type="entry name" value="DNase I-like"/>
    <property type="match status" value="1"/>
</dbReference>
<dbReference type="AlphaFoldDB" id="A0A2M7Z779"/>